<keyword evidence="4" id="KW-0413">Isomerase</keyword>
<keyword evidence="2" id="KW-0456">Lyase</keyword>
<keyword evidence="5" id="KW-1185">Reference proteome</keyword>
<dbReference type="SUPFAM" id="SSF51419">
    <property type="entry name" value="PLP-binding barrel"/>
    <property type="match status" value="1"/>
</dbReference>
<dbReference type="SMART" id="SM01119">
    <property type="entry name" value="D-ser_dehydrat"/>
    <property type="match status" value="1"/>
</dbReference>
<dbReference type="KEGG" id="ima:PO878_08465"/>
<dbReference type="InterPro" id="IPR042208">
    <property type="entry name" value="D-ser_dehydrat-like_sf"/>
</dbReference>
<sequence>MTTRVQDLPTPSLVVEADVLAGNVATMAAARPGPALRPHVKAFKSTALARELVAAGHEGFCCATPAEVVGMGAAGLGTDLLLANEVVDRRRLAAMVASTLGSRITVAVDSPETVAAAAAAGVREVLVDVEVGLPRCGCPPDEAADIADAARAAGLAVRGVMGYEGHLMMEADDKSAKVAASMDVLRRAHEAVGGDVVSGGGTGTWDTNHAVTELQAGSYTHMDGDYARLGTPFRPALTVLATVVSTNRAKGWAVADAGLKALATDHGPPTLAGHDVWFCSDEHTTFAPTEGTPAPAVGDRVRLLPGHVDPTVALHDRLHLVQGDEVVDTWPVDLRGWDAPVP</sequence>
<dbReference type="Pfam" id="PF14031">
    <property type="entry name" value="D-ser_dehydrat"/>
    <property type="match status" value="1"/>
</dbReference>
<evidence type="ECO:0000313" key="4">
    <source>
        <dbReference type="EMBL" id="WCO68757.1"/>
    </source>
</evidence>
<protein>
    <submittedName>
        <fullName evidence="4">Alanine racemase</fullName>
        <ecNumber evidence="4">5.1.1.1</ecNumber>
    </submittedName>
</protein>
<organism evidence="4 5">
    <name type="scientific">Iamia majanohamensis</name>
    <dbReference type="NCBI Taxonomy" id="467976"/>
    <lineage>
        <taxon>Bacteria</taxon>
        <taxon>Bacillati</taxon>
        <taxon>Actinomycetota</taxon>
        <taxon>Acidimicrobiia</taxon>
        <taxon>Acidimicrobiales</taxon>
        <taxon>Iamiaceae</taxon>
        <taxon>Iamia</taxon>
    </lineage>
</organism>
<comment type="similarity">
    <text evidence="1">Belongs to the DSD1 family.</text>
</comment>
<dbReference type="EMBL" id="CP116942">
    <property type="protein sequence ID" value="WCO68757.1"/>
    <property type="molecule type" value="Genomic_DNA"/>
</dbReference>
<dbReference type="AlphaFoldDB" id="A0AAE9Y8W0"/>
<dbReference type="InterPro" id="IPR001608">
    <property type="entry name" value="Ala_racemase_N"/>
</dbReference>
<proteinExistence type="inferred from homology"/>
<dbReference type="EC" id="5.1.1.1" evidence="4"/>
<dbReference type="PANTHER" id="PTHR28004:SF2">
    <property type="entry name" value="D-SERINE DEHYDRATASE"/>
    <property type="match status" value="1"/>
</dbReference>
<feature type="domain" description="D-serine dehydratase-like" evidence="3">
    <location>
        <begin position="236"/>
        <end position="322"/>
    </location>
</feature>
<evidence type="ECO:0000256" key="2">
    <source>
        <dbReference type="ARBA" id="ARBA00023239"/>
    </source>
</evidence>
<evidence type="ECO:0000256" key="1">
    <source>
        <dbReference type="ARBA" id="ARBA00005323"/>
    </source>
</evidence>
<accession>A0AAE9Y8W0</accession>
<dbReference type="PANTHER" id="PTHR28004">
    <property type="entry name" value="ZGC:162816-RELATED"/>
    <property type="match status" value="1"/>
</dbReference>
<dbReference type="GO" id="GO:0036088">
    <property type="term" value="P:D-serine catabolic process"/>
    <property type="evidence" value="ECO:0007669"/>
    <property type="project" value="TreeGrafter"/>
</dbReference>
<dbReference type="InterPro" id="IPR051466">
    <property type="entry name" value="D-amino_acid_metab_enzyme"/>
</dbReference>
<evidence type="ECO:0000259" key="3">
    <source>
        <dbReference type="SMART" id="SM01119"/>
    </source>
</evidence>
<dbReference type="Pfam" id="PF01168">
    <property type="entry name" value="Ala_racemase_N"/>
    <property type="match status" value="1"/>
</dbReference>
<dbReference type="Proteomes" id="UP001216390">
    <property type="component" value="Chromosome"/>
</dbReference>
<gene>
    <name evidence="4" type="ORF">PO878_08465</name>
</gene>
<dbReference type="GO" id="GO:0008784">
    <property type="term" value="F:alanine racemase activity"/>
    <property type="evidence" value="ECO:0007669"/>
    <property type="project" value="UniProtKB-EC"/>
</dbReference>
<dbReference type="InterPro" id="IPR026956">
    <property type="entry name" value="D-ser_dehydrat-like_dom"/>
</dbReference>
<name>A0AAE9Y8W0_9ACTN</name>
<dbReference type="Gene3D" id="2.40.37.20">
    <property type="entry name" value="D-serine dehydratase-like domain"/>
    <property type="match status" value="1"/>
</dbReference>
<reference evidence="4" key="1">
    <citation type="submission" date="2023-01" db="EMBL/GenBank/DDBJ databases">
        <title>The diversity of Class Acidimicrobiia in South China Sea sediment environments and the proposal of Iamia marina sp. nov., a novel species of the genus Iamia.</title>
        <authorList>
            <person name="He Y."/>
            <person name="Tian X."/>
        </authorList>
    </citation>
    <scope>NUCLEOTIDE SEQUENCE</scope>
    <source>
        <strain evidence="4">DSM 19957</strain>
    </source>
</reference>
<evidence type="ECO:0000313" key="5">
    <source>
        <dbReference type="Proteomes" id="UP001216390"/>
    </source>
</evidence>
<dbReference type="Gene3D" id="3.20.20.10">
    <property type="entry name" value="Alanine racemase"/>
    <property type="match status" value="1"/>
</dbReference>
<dbReference type="GO" id="GO:0008721">
    <property type="term" value="F:D-serine ammonia-lyase activity"/>
    <property type="evidence" value="ECO:0007669"/>
    <property type="project" value="TreeGrafter"/>
</dbReference>
<dbReference type="RefSeq" id="WP_272738273.1">
    <property type="nucleotide sequence ID" value="NZ_CP116942.1"/>
</dbReference>
<dbReference type="InterPro" id="IPR029066">
    <property type="entry name" value="PLP-binding_barrel"/>
</dbReference>